<keyword evidence="2" id="KW-1185">Reference proteome</keyword>
<gene>
    <name evidence="1" type="ORF">L6164_002521</name>
</gene>
<organism evidence="1 2">
    <name type="scientific">Bauhinia variegata</name>
    <name type="common">Purple orchid tree</name>
    <name type="synonym">Phanera variegata</name>
    <dbReference type="NCBI Taxonomy" id="167791"/>
    <lineage>
        <taxon>Eukaryota</taxon>
        <taxon>Viridiplantae</taxon>
        <taxon>Streptophyta</taxon>
        <taxon>Embryophyta</taxon>
        <taxon>Tracheophyta</taxon>
        <taxon>Spermatophyta</taxon>
        <taxon>Magnoliopsida</taxon>
        <taxon>eudicotyledons</taxon>
        <taxon>Gunneridae</taxon>
        <taxon>Pentapetalae</taxon>
        <taxon>rosids</taxon>
        <taxon>fabids</taxon>
        <taxon>Fabales</taxon>
        <taxon>Fabaceae</taxon>
        <taxon>Cercidoideae</taxon>
        <taxon>Cercideae</taxon>
        <taxon>Bauhiniinae</taxon>
        <taxon>Bauhinia</taxon>
    </lineage>
</organism>
<dbReference type="Proteomes" id="UP000828941">
    <property type="component" value="Chromosome 2"/>
</dbReference>
<protein>
    <submittedName>
        <fullName evidence="1">Uncharacterized protein</fullName>
    </submittedName>
</protein>
<dbReference type="EMBL" id="CM039427">
    <property type="protein sequence ID" value="KAI4353582.1"/>
    <property type="molecule type" value="Genomic_DNA"/>
</dbReference>
<name>A0ACB9Q0L7_BAUVA</name>
<evidence type="ECO:0000313" key="1">
    <source>
        <dbReference type="EMBL" id="KAI4353582.1"/>
    </source>
</evidence>
<sequence>MTVPKLLILVLIFIPAKFASGNVNVSSALSTNDKQPFWLSDSGEFAFGFHQINNTNLFLLAIWYHTIPEQTIVWNANSDNPAPTGSEVLLTSRGLTLRTPNGDDISIAAQNDTVSYGAMLDTGNFVLAANGNSPYVWESFKNPTDTLLPNQYLESGNKLSSRFSETNYTIGRFELYFNNNGNLLLSPIAWPTQIRYAKYYSTDVSVPSAKLVFNQSLDIYIEDVNGSKTQLTGWDQSSNLDSSVNYYRATLDFNGIFALYEHTKNSNGNQGWSRVEYVPKDICTVITNDMGSGYCGYNSYCTSSTASPPTCECPPGYSFIDPNNQFSGCQPDYYLGCGADVDAGPEELYNITQKSNLNWPLGDYERLNPSSLQECKNSCLYDCFCAAAVFSHETCWKKKFPLSNGRYESGTEVLFKTRLGPLLADLDPSHEEKKDEDYKPVLLGSLIGSLVVNAKFASGNVNVSSTLSTNDKQPFWLSDSGEFAFGFHQINNTNLFLLAIWYHTIPEQTIVWSANAGNPAPTGSEILLTSRGLTLRTPNGDDISIAAQNDTISHGAMLDTGNFVLAANGNSTYVWESFKNPTDTLLPNQYLESGNMLSSRFSETNYTRGRFELYFDNNDHYLGCGADVGAGPEELYNITEQSFLNWPLGDYEKLKPYSLEDCKTSCLYDCFCAVAVFSNETCWKKKFPLANGRQENVGQVLIKTRLGPLQGNLNPSHEEKKDKDYKPVLLGSFEVEGKMNDSDVSRQIQQMIRFIRQEAEEKANEITLSTEEEFNIEKLQLLDAEKKKIRQEYDKKVKQVDVRKKIEYSMQLSAARMKVLQAQDDVVNSMKESARKALLSVSDDNNAYRKLVKDLIVQSLMRLKEASVILRCRECDLKTVESVLEEARKEYANKAKAQAPKITLDDGVFLPPPPKDDNTDTYEAYCSGGVVMASDDGKIVCENTLDARLDVIFRQKLPQIRKRLLVES</sequence>
<evidence type="ECO:0000313" key="2">
    <source>
        <dbReference type="Proteomes" id="UP000828941"/>
    </source>
</evidence>
<accession>A0ACB9Q0L7</accession>
<comment type="caution">
    <text evidence="1">The sequence shown here is derived from an EMBL/GenBank/DDBJ whole genome shotgun (WGS) entry which is preliminary data.</text>
</comment>
<reference evidence="1 2" key="1">
    <citation type="journal article" date="2022" name="DNA Res.">
        <title>Chromosomal-level genome assembly of the orchid tree Bauhinia variegata (Leguminosae; Cercidoideae) supports the allotetraploid origin hypothesis of Bauhinia.</title>
        <authorList>
            <person name="Zhong Y."/>
            <person name="Chen Y."/>
            <person name="Zheng D."/>
            <person name="Pang J."/>
            <person name="Liu Y."/>
            <person name="Luo S."/>
            <person name="Meng S."/>
            <person name="Qian L."/>
            <person name="Wei D."/>
            <person name="Dai S."/>
            <person name="Zhou R."/>
        </authorList>
    </citation>
    <scope>NUCLEOTIDE SEQUENCE [LARGE SCALE GENOMIC DNA]</scope>
    <source>
        <strain evidence="1">BV-YZ2020</strain>
    </source>
</reference>
<proteinExistence type="predicted"/>